<comment type="subcellular location">
    <subcellularLocation>
        <location evidence="1">Cytoplasm</location>
    </subcellularLocation>
</comment>
<evidence type="ECO:0000256" key="4">
    <source>
        <dbReference type="ARBA" id="ARBA00023315"/>
    </source>
</evidence>
<proteinExistence type="predicted"/>
<sequence>MAQNSTQPGWDAAALATQLDKIAEQSQRLVQDFLRDRPDISQLGMGDVTTLPGAFIELTTKMMTDPAAIARTQIDLFNDSLRVWQTTAERLMGHSAGTEEPPQDKRFKHPDWTESVVFNFVKESYLIWAKAVLAAVRGVEGLDPATARKVDFYTRQFVDALSPSNFVATNPEVLAATLETGGQNLLRGLENLLDDLQRGKGRLSITMTDMGAFRLGDNIAATPGKVVFQNDLMQLIQYTPATPDVRRRPLLIVPPWINKFYVLDLQPKNSFIRWAVDQGHTVFVISWVNPDEKLAEKSFEDYMQEGPLAALDAIEMATAERSVNAVGYCLGGTLLASTLAYMTARGDERIASASYFVTLVDFADAGDMAVFIDNEQLASLDERMKERGYLEAQDMAMSFNMLRSNDLIWSFVVRNYLLGREHLPFDLLYWNADSTRMPAAMHSFYLRNMYQMNLLAKPGGIRLYDVPLDLTQITTPTFILSTREDHIAPWKSTYAATHLYKGPVKFVLAASGHMAGVINAPGGKYGHWTNDDLPATPDQWLSGATAQQGSWWPIWDEWVTGFASGRMPARQPGDGRLTVIEDTPGSYARVRSDA</sequence>
<dbReference type="InterPro" id="IPR000073">
    <property type="entry name" value="AB_hydrolase_1"/>
</dbReference>
<dbReference type="KEGG" id="mros:EHO51_17805"/>
<feature type="domain" description="AB hydrolase-1" evidence="5">
    <location>
        <begin position="276"/>
        <end position="515"/>
    </location>
</feature>
<dbReference type="GO" id="GO:0042619">
    <property type="term" value="P:poly-hydroxybutyrate biosynthetic process"/>
    <property type="evidence" value="ECO:0007669"/>
    <property type="project" value="InterPro"/>
</dbReference>
<protein>
    <submittedName>
        <fullName evidence="7">Class I poly(R)-hydroxyalkanoic acid synthase</fullName>
    </submittedName>
</protein>
<name>A0A3G8MDX5_9HYPH</name>
<dbReference type="InterPro" id="IPR010963">
    <property type="entry name" value="PHA_synth_I"/>
</dbReference>
<dbReference type="SUPFAM" id="SSF53474">
    <property type="entry name" value="alpha/beta-Hydrolases"/>
    <property type="match status" value="1"/>
</dbReference>
<dbReference type="GO" id="GO:0016746">
    <property type="term" value="F:acyltransferase activity"/>
    <property type="evidence" value="ECO:0007669"/>
    <property type="project" value="UniProtKB-KW"/>
</dbReference>
<dbReference type="InterPro" id="IPR051321">
    <property type="entry name" value="PHA/PHB_synthase"/>
</dbReference>
<evidence type="ECO:0000256" key="2">
    <source>
        <dbReference type="ARBA" id="ARBA00022490"/>
    </source>
</evidence>
<reference evidence="7 8" key="1">
    <citation type="submission" date="2018-11" db="EMBL/GenBank/DDBJ databases">
        <title>Genome squencing of methanotrophic bacteria isolated from alkaline groundwater in Korea.</title>
        <authorList>
            <person name="Nguyen L.N."/>
        </authorList>
    </citation>
    <scope>NUCLEOTIDE SEQUENCE [LARGE SCALE GENOMIC DNA]</scope>
    <source>
        <strain evidence="7 8">GW6</strain>
        <plasmid evidence="8">pgw6_1</plasmid>
    </source>
</reference>
<dbReference type="InterPro" id="IPR029058">
    <property type="entry name" value="AB_hydrolase_fold"/>
</dbReference>
<dbReference type="RefSeq" id="WP_124740466.1">
    <property type="nucleotide sequence ID" value="NZ_CP034087.1"/>
</dbReference>
<evidence type="ECO:0000256" key="3">
    <source>
        <dbReference type="ARBA" id="ARBA00022679"/>
    </source>
</evidence>
<keyword evidence="7" id="KW-0614">Plasmid</keyword>
<evidence type="ECO:0000259" key="6">
    <source>
        <dbReference type="Pfam" id="PF07167"/>
    </source>
</evidence>
<dbReference type="NCBIfam" id="TIGR01838">
    <property type="entry name" value="PHA_synth_I"/>
    <property type="match status" value="1"/>
</dbReference>
<dbReference type="Pfam" id="PF07167">
    <property type="entry name" value="PhaC_N"/>
    <property type="match status" value="1"/>
</dbReference>
<gene>
    <name evidence="7" type="primary">phaC</name>
    <name evidence="7" type="ORF">EHO51_17805</name>
</gene>
<dbReference type="Pfam" id="PF00561">
    <property type="entry name" value="Abhydrolase_1"/>
    <property type="match status" value="1"/>
</dbReference>
<organism evidence="7 8">
    <name type="scientific">Methylocystis rosea</name>
    <dbReference type="NCBI Taxonomy" id="173366"/>
    <lineage>
        <taxon>Bacteria</taxon>
        <taxon>Pseudomonadati</taxon>
        <taxon>Pseudomonadota</taxon>
        <taxon>Alphaproteobacteria</taxon>
        <taxon>Hyphomicrobiales</taxon>
        <taxon>Methylocystaceae</taxon>
        <taxon>Methylocystis</taxon>
    </lineage>
</organism>
<keyword evidence="4" id="KW-0012">Acyltransferase</keyword>
<dbReference type="InterPro" id="IPR010941">
    <property type="entry name" value="PhaC_N"/>
</dbReference>
<dbReference type="AlphaFoldDB" id="A0A3G8MDX5"/>
<dbReference type="PANTHER" id="PTHR36837:SF5">
    <property type="entry name" value="POLY-3-HYDROXYBUTYRATE SYNTHASE"/>
    <property type="match status" value="1"/>
</dbReference>
<keyword evidence="2" id="KW-0963">Cytoplasm</keyword>
<dbReference type="Gene3D" id="3.40.50.1820">
    <property type="entry name" value="alpha/beta hydrolase"/>
    <property type="match status" value="1"/>
</dbReference>
<evidence type="ECO:0000259" key="5">
    <source>
        <dbReference type="Pfam" id="PF00561"/>
    </source>
</evidence>
<evidence type="ECO:0000313" key="7">
    <source>
        <dbReference type="EMBL" id="AZG78958.1"/>
    </source>
</evidence>
<dbReference type="PANTHER" id="PTHR36837">
    <property type="entry name" value="POLY(3-HYDROXYALKANOATE) POLYMERASE SUBUNIT PHAC"/>
    <property type="match status" value="1"/>
</dbReference>
<geneLocation type="plasmid" evidence="8">
    <name>pgw6_1</name>
</geneLocation>
<dbReference type="Proteomes" id="UP000273982">
    <property type="component" value="Plasmid pGW6_1"/>
</dbReference>
<evidence type="ECO:0000256" key="1">
    <source>
        <dbReference type="ARBA" id="ARBA00004496"/>
    </source>
</evidence>
<evidence type="ECO:0000313" key="8">
    <source>
        <dbReference type="Proteomes" id="UP000273982"/>
    </source>
</evidence>
<accession>A0A3G8MDX5</accession>
<dbReference type="EMBL" id="CP034087">
    <property type="protein sequence ID" value="AZG78958.1"/>
    <property type="molecule type" value="Genomic_DNA"/>
</dbReference>
<keyword evidence="3" id="KW-0808">Transferase</keyword>
<feature type="domain" description="Poly-beta-hydroxybutyrate polymerase N-terminal" evidence="6">
    <location>
        <begin position="103"/>
        <end position="275"/>
    </location>
</feature>
<dbReference type="GO" id="GO:0005737">
    <property type="term" value="C:cytoplasm"/>
    <property type="evidence" value="ECO:0007669"/>
    <property type="project" value="UniProtKB-SubCell"/>
</dbReference>